<evidence type="ECO:0000313" key="3">
    <source>
        <dbReference type="Proteomes" id="UP000198341"/>
    </source>
</evidence>
<dbReference type="RefSeq" id="XP_007514907.1">
    <property type="nucleotide sequence ID" value="XM_007514845.1"/>
</dbReference>
<feature type="region of interest" description="Disordered" evidence="1">
    <location>
        <begin position="208"/>
        <end position="244"/>
    </location>
</feature>
<feature type="compositionally biased region" description="Basic and acidic residues" evidence="1">
    <location>
        <begin position="234"/>
        <end position="244"/>
    </location>
</feature>
<dbReference type="EMBL" id="FO082277">
    <property type="protein sequence ID" value="CCO15147.1"/>
    <property type="molecule type" value="Genomic_DNA"/>
</dbReference>
<dbReference type="Gene3D" id="3.30.300.20">
    <property type="match status" value="1"/>
</dbReference>
<dbReference type="KEGG" id="bpg:Bathy02g01240"/>
<dbReference type="Proteomes" id="UP000198341">
    <property type="component" value="Chromosome 2"/>
</dbReference>
<protein>
    <recommendedName>
        <fullName evidence="4">Ribosome-binding factor A</fullName>
    </recommendedName>
</protein>
<evidence type="ECO:0000256" key="1">
    <source>
        <dbReference type="SAM" id="MobiDB-lite"/>
    </source>
</evidence>
<organism evidence="2 3">
    <name type="scientific">Bathycoccus prasinos</name>
    <dbReference type="NCBI Taxonomy" id="41875"/>
    <lineage>
        <taxon>Eukaryota</taxon>
        <taxon>Viridiplantae</taxon>
        <taxon>Chlorophyta</taxon>
        <taxon>Mamiellophyceae</taxon>
        <taxon>Mamiellales</taxon>
        <taxon>Bathycoccaceae</taxon>
        <taxon>Bathycoccus</taxon>
    </lineage>
</organism>
<gene>
    <name evidence="2" type="ORF">Bathy02g01240</name>
</gene>
<feature type="compositionally biased region" description="Acidic residues" evidence="1">
    <location>
        <begin position="215"/>
        <end position="229"/>
    </location>
</feature>
<sequence>MTQRLLLFKRSLCLMRSSSASQKGASVSSSFTTSSFAPPRCRFFTTTTSCRLHSSISFPLLVQHLLETKTTTTRSTWKQSSSSTTSTHKYFSSDVPDAMQIKNANKYRKALIAVIHSPKMFHVFQGTGIDILDVYVTKDGKFAKVLFATPFQDRRESLARKLEVNAGKLKSYVSSILKSKNTPRLTFVDAEKRKMEYARETAAFEEIRRERIERGEEEEEGEEGEDGEEGGVIPKDDGRLIRKR</sequence>
<evidence type="ECO:0000313" key="2">
    <source>
        <dbReference type="EMBL" id="CCO15147.1"/>
    </source>
</evidence>
<dbReference type="InterPro" id="IPR023799">
    <property type="entry name" value="RbfA_dom_sf"/>
</dbReference>
<evidence type="ECO:0008006" key="4">
    <source>
        <dbReference type="Google" id="ProtNLM"/>
    </source>
</evidence>
<dbReference type="SUPFAM" id="SSF89919">
    <property type="entry name" value="Ribosome-binding factor A, RbfA"/>
    <property type="match status" value="1"/>
</dbReference>
<name>K8EB51_9CHLO</name>
<dbReference type="GeneID" id="19017238"/>
<keyword evidence="3" id="KW-1185">Reference proteome</keyword>
<reference evidence="2 3" key="1">
    <citation type="submission" date="2011-10" db="EMBL/GenBank/DDBJ databases">
        <authorList>
            <person name="Genoscope - CEA"/>
        </authorList>
    </citation>
    <scope>NUCLEOTIDE SEQUENCE [LARGE SCALE GENOMIC DNA]</scope>
    <source>
        <strain evidence="2 3">RCC 1105</strain>
    </source>
</reference>
<proteinExistence type="predicted"/>
<dbReference type="InterPro" id="IPR015946">
    <property type="entry name" value="KH_dom-like_a/b"/>
</dbReference>
<accession>K8EB51</accession>
<dbReference type="AlphaFoldDB" id="K8EB51"/>